<accession>A0A5M8PQ10</accession>
<dbReference type="PANTHER" id="PTHR24305">
    <property type="entry name" value="CYTOCHROME P450"/>
    <property type="match status" value="1"/>
</dbReference>
<dbReference type="GO" id="GO:0020037">
    <property type="term" value="F:heme binding"/>
    <property type="evidence" value="ECO:0007669"/>
    <property type="project" value="InterPro"/>
</dbReference>
<dbReference type="EMBL" id="VXIT01000008">
    <property type="protein sequence ID" value="KAA6411004.1"/>
    <property type="molecule type" value="Genomic_DNA"/>
</dbReference>
<evidence type="ECO:0000313" key="12">
    <source>
        <dbReference type="Proteomes" id="UP000324767"/>
    </source>
</evidence>
<keyword evidence="10" id="KW-1133">Transmembrane helix</keyword>
<dbReference type="GO" id="GO:0009403">
    <property type="term" value="P:toxin biosynthetic process"/>
    <property type="evidence" value="ECO:0007669"/>
    <property type="project" value="UniProtKB-ARBA"/>
</dbReference>
<evidence type="ECO:0000256" key="10">
    <source>
        <dbReference type="SAM" id="Phobius"/>
    </source>
</evidence>
<comment type="similarity">
    <text evidence="2 9">Belongs to the cytochrome P450 family.</text>
</comment>
<keyword evidence="6 8" id="KW-0408">Iron</keyword>
<evidence type="ECO:0000256" key="4">
    <source>
        <dbReference type="ARBA" id="ARBA00022723"/>
    </source>
</evidence>
<evidence type="ECO:0000256" key="7">
    <source>
        <dbReference type="ARBA" id="ARBA00023033"/>
    </source>
</evidence>
<dbReference type="FunFam" id="1.10.630.10:FF:000047">
    <property type="entry name" value="Cytochrome P450 monooxygenase"/>
    <property type="match status" value="1"/>
</dbReference>
<evidence type="ECO:0000256" key="6">
    <source>
        <dbReference type="ARBA" id="ARBA00023004"/>
    </source>
</evidence>
<dbReference type="SUPFAM" id="SSF48264">
    <property type="entry name" value="Cytochrome P450"/>
    <property type="match status" value="1"/>
</dbReference>
<evidence type="ECO:0000256" key="5">
    <source>
        <dbReference type="ARBA" id="ARBA00023002"/>
    </source>
</evidence>
<comment type="caution">
    <text evidence="11">The sequence shown here is derived from an EMBL/GenBank/DDBJ whole genome shotgun (WGS) entry which is preliminary data.</text>
</comment>
<dbReference type="InterPro" id="IPR036396">
    <property type="entry name" value="Cyt_P450_sf"/>
</dbReference>
<reference evidence="11 12" key="1">
    <citation type="submission" date="2019-09" db="EMBL/GenBank/DDBJ databases">
        <title>The hologenome of the rock-dwelling lichen Lasallia pustulata.</title>
        <authorList>
            <person name="Greshake Tzovaras B."/>
            <person name="Segers F."/>
            <person name="Bicker A."/>
            <person name="Dal Grande F."/>
            <person name="Otte J."/>
            <person name="Hankeln T."/>
            <person name="Schmitt I."/>
            <person name="Ebersberger I."/>
        </authorList>
    </citation>
    <scope>NUCLEOTIDE SEQUENCE [LARGE SCALE GENOMIC DNA]</scope>
    <source>
        <strain evidence="11">A1-1</strain>
    </source>
</reference>
<proteinExistence type="inferred from homology"/>
<keyword evidence="3 8" id="KW-0349">Heme</keyword>
<evidence type="ECO:0000256" key="1">
    <source>
        <dbReference type="ARBA" id="ARBA00001971"/>
    </source>
</evidence>
<evidence type="ECO:0000256" key="9">
    <source>
        <dbReference type="RuleBase" id="RU000461"/>
    </source>
</evidence>
<organism evidence="11 12">
    <name type="scientific">Lasallia pustulata</name>
    <dbReference type="NCBI Taxonomy" id="136370"/>
    <lineage>
        <taxon>Eukaryota</taxon>
        <taxon>Fungi</taxon>
        <taxon>Dikarya</taxon>
        <taxon>Ascomycota</taxon>
        <taxon>Pezizomycotina</taxon>
        <taxon>Lecanoromycetes</taxon>
        <taxon>OSLEUM clade</taxon>
        <taxon>Umbilicariomycetidae</taxon>
        <taxon>Umbilicariales</taxon>
        <taxon>Umbilicariaceae</taxon>
        <taxon>Lasallia</taxon>
    </lineage>
</organism>
<comment type="cofactor">
    <cofactor evidence="1 8">
        <name>heme</name>
        <dbReference type="ChEBI" id="CHEBI:30413"/>
    </cofactor>
</comment>
<keyword evidence="10" id="KW-0472">Membrane</keyword>
<dbReference type="PROSITE" id="PS00086">
    <property type="entry name" value="CYTOCHROME_P450"/>
    <property type="match status" value="1"/>
</dbReference>
<dbReference type="GO" id="GO:0004497">
    <property type="term" value="F:monooxygenase activity"/>
    <property type="evidence" value="ECO:0007669"/>
    <property type="project" value="UniProtKB-KW"/>
</dbReference>
<dbReference type="CDD" id="cd11058">
    <property type="entry name" value="CYP60B-like"/>
    <property type="match status" value="1"/>
</dbReference>
<evidence type="ECO:0000313" key="11">
    <source>
        <dbReference type="EMBL" id="KAA6411004.1"/>
    </source>
</evidence>
<dbReference type="InterPro" id="IPR050121">
    <property type="entry name" value="Cytochrome_P450_monoxygenase"/>
</dbReference>
<feature type="binding site" description="axial binding residue" evidence="8">
    <location>
        <position position="447"/>
    </location>
    <ligand>
        <name>heme</name>
        <dbReference type="ChEBI" id="CHEBI:30413"/>
    </ligand>
    <ligandPart>
        <name>Fe</name>
        <dbReference type="ChEBI" id="CHEBI:18248"/>
    </ligandPart>
</feature>
<dbReference type="AlphaFoldDB" id="A0A5M8PQ10"/>
<keyword evidence="10" id="KW-0812">Transmembrane</keyword>
<dbReference type="PRINTS" id="PR00463">
    <property type="entry name" value="EP450I"/>
</dbReference>
<gene>
    <name evidence="11" type="ORF">FRX48_05315</name>
</gene>
<dbReference type="GO" id="GO:0005506">
    <property type="term" value="F:iron ion binding"/>
    <property type="evidence" value="ECO:0007669"/>
    <property type="project" value="InterPro"/>
</dbReference>
<feature type="transmembrane region" description="Helical" evidence="10">
    <location>
        <begin position="20"/>
        <end position="41"/>
    </location>
</feature>
<evidence type="ECO:0000256" key="8">
    <source>
        <dbReference type="PIRSR" id="PIRSR602401-1"/>
    </source>
</evidence>
<dbReference type="InterPro" id="IPR017972">
    <property type="entry name" value="Cyt_P450_CS"/>
</dbReference>
<dbReference type="InterPro" id="IPR001128">
    <property type="entry name" value="Cyt_P450"/>
</dbReference>
<evidence type="ECO:0000256" key="3">
    <source>
        <dbReference type="ARBA" id="ARBA00022617"/>
    </source>
</evidence>
<sequence length="502" mass="57194">MIFRVVIMAGTESIITPEGVLMLGSLLLGVGLTYLFARAVYNVYFHPLSSFPGPRLAAASELTKSYYGARGRMIPWVQALHQQYGEVVRIGPNELSFITDSAWKDIYMHRPQFPKHFNFTNPNETDALISADDASHSRQRRLLAHAFSDKAIREQEALLHVYVDLLVSKLQEESHARDGVVDLVDWYRYTTFDVIADLCFGESFHSLENKVEHAWVSSIYSSMKATHFLDIAARFPMLRVIIRLGMPFLRRQREQSFKYPQKKVTARLNRETDRPDFMSYILRYNDEKGVTRDEIDSNFETFTIAGSDTTATLMMGCTYHLLQNPKVLERLNAEVRTIFDSAQDIKLAALGKMPYLIAVLEESLRIHPPVPGGFGRRVLPEGATISGRWVPGGTAVNIPQKAANVSHHNFAEANSFIPERWLEVHDPIFDNDRKGVVQPFSAGPRNCLGKNLAIAEMRIILAKMIWHFDMELMNVDKDWTDQRLFVLPESKPLLVKLKPRVL</sequence>
<name>A0A5M8PQ10_9LECA</name>
<keyword evidence="4 8" id="KW-0479">Metal-binding</keyword>
<keyword evidence="7 9" id="KW-0503">Monooxygenase</keyword>
<keyword evidence="5 9" id="KW-0560">Oxidoreductase</keyword>
<dbReference type="Proteomes" id="UP000324767">
    <property type="component" value="Unassembled WGS sequence"/>
</dbReference>
<dbReference type="OrthoDB" id="1470350at2759"/>
<dbReference type="InterPro" id="IPR002401">
    <property type="entry name" value="Cyt_P450_E_grp-I"/>
</dbReference>
<dbReference type="Pfam" id="PF00067">
    <property type="entry name" value="p450"/>
    <property type="match status" value="1"/>
</dbReference>
<dbReference type="Gene3D" id="1.10.630.10">
    <property type="entry name" value="Cytochrome P450"/>
    <property type="match status" value="1"/>
</dbReference>
<evidence type="ECO:0000256" key="2">
    <source>
        <dbReference type="ARBA" id="ARBA00010617"/>
    </source>
</evidence>
<protein>
    <submittedName>
        <fullName evidence="11">Isotrichodermin C-15 hydroxylase</fullName>
    </submittedName>
</protein>
<dbReference type="GO" id="GO:0016705">
    <property type="term" value="F:oxidoreductase activity, acting on paired donors, with incorporation or reduction of molecular oxygen"/>
    <property type="evidence" value="ECO:0007669"/>
    <property type="project" value="InterPro"/>
</dbReference>
<dbReference type="PRINTS" id="PR00385">
    <property type="entry name" value="P450"/>
</dbReference>
<dbReference type="PANTHER" id="PTHR24305:SF210">
    <property type="entry name" value="CYTOCHROME P450 MONOOXYGENASE ASQL-RELATED"/>
    <property type="match status" value="1"/>
</dbReference>